<dbReference type="EMBL" id="CAJHNH020000746">
    <property type="protein sequence ID" value="CAG5119636.1"/>
    <property type="molecule type" value="Genomic_DNA"/>
</dbReference>
<feature type="compositionally biased region" description="Basic and acidic residues" evidence="1">
    <location>
        <begin position="280"/>
        <end position="294"/>
    </location>
</feature>
<sequence length="317" mass="36995">MEAELFSESHDFSASCLTQISPALTPSLQQPPSCSHNKKIKTRKPSTSNNIKELKDEDDIFFNDDTHLPDVSENSGSEHGEPLQADQLLAAHRRKLIRDLLASFDLEKVMDRYRGDSVRKSLSKRKYRKWLSSAMSVEQANFSDRQWNEQFRQQVFEEFERKQDERERKLADAESQRILKLKLQGILRDEEAEARREEMAMRKTAAERKFEHRSTKKHHSLFKPNDIETQMEILNRNERESRRKITGNEDDDSLDGNPDASSGDVDISGLPTYKSQLGRMKSDTEEVHPQLRDLYEEEDLSRLYSEAENLVRRPRVK</sequence>
<gene>
    <name evidence="2" type="ORF">CUNI_LOCUS5194</name>
</gene>
<evidence type="ECO:0000313" key="3">
    <source>
        <dbReference type="Proteomes" id="UP000678393"/>
    </source>
</evidence>
<feature type="region of interest" description="Disordered" evidence="1">
    <location>
        <begin position="24"/>
        <end position="56"/>
    </location>
</feature>
<protein>
    <submittedName>
        <fullName evidence="2">Uncharacterized protein</fullName>
    </submittedName>
</protein>
<keyword evidence="3" id="KW-1185">Reference proteome</keyword>
<dbReference type="AlphaFoldDB" id="A0A8S3YZ90"/>
<accession>A0A8S3YZ90</accession>
<feature type="compositionally biased region" description="Basic and acidic residues" evidence="1">
    <location>
        <begin position="64"/>
        <end position="81"/>
    </location>
</feature>
<name>A0A8S3YZ90_9EUPU</name>
<organism evidence="2 3">
    <name type="scientific">Candidula unifasciata</name>
    <dbReference type="NCBI Taxonomy" id="100452"/>
    <lineage>
        <taxon>Eukaryota</taxon>
        <taxon>Metazoa</taxon>
        <taxon>Spiralia</taxon>
        <taxon>Lophotrochozoa</taxon>
        <taxon>Mollusca</taxon>
        <taxon>Gastropoda</taxon>
        <taxon>Heterobranchia</taxon>
        <taxon>Euthyneura</taxon>
        <taxon>Panpulmonata</taxon>
        <taxon>Eupulmonata</taxon>
        <taxon>Stylommatophora</taxon>
        <taxon>Helicina</taxon>
        <taxon>Helicoidea</taxon>
        <taxon>Geomitridae</taxon>
        <taxon>Candidula</taxon>
    </lineage>
</organism>
<evidence type="ECO:0000256" key="1">
    <source>
        <dbReference type="SAM" id="MobiDB-lite"/>
    </source>
</evidence>
<proteinExistence type="predicted"/>
<evidence type="ECO:0000313" key="2">
    <source>
        <dbReference type="EMBL" id="CAG5119636.1"/>
    </source>
</evidence>
<dbReference type="OrthoDB" id="6162392at2759"/>
<feature type="compositionally biased region" description="Polar residues" evidence="1">
    <location>
        <begin position="24"/>
        <end position="35"/>
    </location>
</feature>
<dbReference type="Proteomes" id="UP000678393">
    <property type="component" value="Unassembled WGS sequence"/>
</dbReference>
<feature type="region of interest" description="Disordered" evidence="1">
    <location>
        <begin position="62"/>
        <end position="81"/>
    </location>
</feature>
<feature type="compositionally biased region" description="Basic and acidic residues" evidence="1">
    <location>
        <begin position="235"/>
        <end position="247"/>
    </location>
</feature>
<reference evidence="2" key="1">
    <citation type="submission" date="2021-04" db="EMBL/GenBank/DDBJ databases">
        <authorList>
            <consortium name="Molecular Ecology Group"/>
        </authorList>
    </citation>
    <scope>NUCLEOTIDE SEQUENCE</scope>
</reference>
<comment type="caution">
    <text evidence="2">The sequence shown here is derived from an EMBL/GenBank/DDBJ whole genome shotgun (WGS) entry which is preliminary data.</text>
</comment>
<feature type="region of interest" description="Disordered" evidence="1">
    <location>
        <begin position="206"/>
        <end position="317"/>
    </location>
</feature>